<dbReference type="FunFam" id="3.20.20.80:FF:000005">
    <property type="entry name" value="Glucan endo-1,3-beta-glucosidase 14"/>
    <property type="match status" value="1"/>
</dbReference>
<evidence type="ECO:0000256" key="1">
    <source>
        <dbReference type="ARBA" id="ARBA00000382"/>
    </source>
</evidence>
<evidence type="ECO:0000313" key="15">
    <source>
        <dbReference type="RefSeq" id="XP_022955997.1"/>
    </source>
</evidence>
<dbReference type="InterPro" id="IPR044965">
    <property type="entry name" value="Glyco_hydro_17_plant"/>
</dbReference>
<dbReference type="Pfam" id="PF00332">
    <property type="entry name" value="Glyco_hydro_17"/>
    <property type="match status" value="1"/>
</dbReference>
<evidence type="ECO:0000256" key="2">
    <source>
        <dbReference type="ARBA" id="ARBA00008773"/>
    </source>
</evidence>
<keyword evidence="14" id="KW-1185">Reference proteome</keyword>
<dbReference type="InterPro" id="IPR000490">
    <property type="entry name" value="Glyco_hydro_17"/>
</dbReference>
<evidence type="ECO:0000313" key="14">
    <source>
        <dbReference type="Proteomes" id="UP000504609"/>
    </source>
</evidence>
<dbReference type="Gene3D" id="3.20.20.80">
    <property type="entry name" value="Glycosidases"/>
    <property type="match status" value="1"/>
</dbReference>
<evidence type="ECO:0000256" key="3">
    <source>
        <dbReference type="ARBA" id="ARBA00012780"/>
    </source>
</evidence>
<dbReference type="SMART" id="SM00768">
    <property type="entry name" value="X8"/>
    <property type="match status" value="1"/>
</dbReference>
<dbReference type="InterPro" id="IPR012946">
    <property type="entry name" value="X8"/>
</dbReference>
<feature type="domain" description="X8" evidence="13">
    <location>
        <begin position="381"/>
        <end position="466"/>
    </location>
</feature>
<dbReference type="Pfam" id="PF07983">
    <property type="entry name" value="X8"/>
    <property type="match status" value="1"/>
</dbReference>
<evidence type="ECO:0000256" key="6">
    <source>
        <dbReference type="ARBA" id="ARBA00023157"/>
    </source>
</evidence>
<keyword evidence="7 11" id="KW-0326">Glycosidase</keyword>
<feature type="chain" id="PRO_5044638615" description="glucan endo-1,3-beta-D-glucosidase" evidence="12">
    <location>
        <begin position="20"/>
        <end position="471"/>
    </location>
</feature>
<keyword evidence="5 11" id="KW-0378">Hydrolase</keyword>
<comment type="catalytic activity">
    <reaction evidence="1">
        <text>Hydrolysis of (1-&gt;3)-beta-D-glucosidic linkages in (1-&gt;3)-beta-D-glucans.</text>
        <dbReference type="EC" id="3.2.1.39"/>
    </reaction>
</comment>
<feature type="signal peptide" evidence="12">
    <location>
        <begin position="1"/>
        <end position="19"/>
    </location>
</feature>
<dbReference type="KEGG" id="cmos:111457828"/>
<evidence type="ECO:0000313" key="16">
    <source>
        <dbReference type="RefSeq" id="XP_022955998.1"/>
    </source>
</evidence>
<gene>
    <name evidence="15 16" type="primary">LOC111457828</name>
</gene>
<evidence type="ECO:0000256" key="8">
    <source>
        <dbReference type="ARBA" id="ARBA00033335"/>
    </source>
</evidence>
<evidence type="ECO:0000256" key="4">
    <source>
        <dbReference type="ARBA" id="ARBA00022729"/>
    </source>
</evidence>
<dbReference type="RefSeq" id="XP_022955997.1">
    <property type="nucleotide sequence ID" value="XM_023100229.1"/>
</dbReference>
<evidence type="ECO:0000256" key="7">
    <source>
        <dbReference type="ARBA" id="ARBA00023295"/>
    </source>
</evidence>
<accession>A0A6J1GVK0</accession>
<dbReference type="SUPFAM" id="SSF51445">
    <property type="entry name" value="(Trans)glycosidases"/>
    <property type="match status" value="1"/>
</dbReference>
<sequence length="471" mass="52763">MTTFSLNLVLFFSFPFISCKHFLADAEVSNKIGINYGQLGSNLPPPKVAIEMIKSMKAGRVKLYDANHEILSLLSGTKIQVSIMIPNNEISDIANNQTRADQWVLNNVVPFYPGTMIRFILVGNEVLSYDSYGDRLVWNDLVPAMRRVWRSLVAFNLQIIRVGTPVAMDVLETTFPPSRGMFRSDIRWTVVAPMLEFLDESRSSLFINAYPYFPWSANPMDINLDFALFNGNLEQIDRGSGLVYTNLLDEMLDSFIFAMAKLGYTNIRLVISETGWPTAGDIEQPGANLLNAATYNRNLVKRVMTKPTIGTPARPRVVVPTFIFSLFDENQKPGPGTERHWGLLRFDGSPNYQIDLTGKKPSVDYDPLPVVENNVPFRGRLWCVVARGVDPMELQAAITEVCGGGDGSCEALWPGRECYEPVSVYWHASYAFSSYWSKFRSQGASCHFNGLAQETTMDPSNGSCRFPSVTF</sequence>
<dbReference type="EC" id="3.2.1.39" evidence="3"/>
<dbReference type="InterPro" id="IPR017853">
    <property type="entry name" value="GH"/>
</dbReference>
<organism evidence="14 16">
    <name type="scientific">Cucurbita moschata</name>
    <name type="common">Winter crookneck squash</name>
    <name type="synonym">Cucurbita pepo var. moschata</name>
    <dbReference type="NCBI Taxonomy" id="3662"/>
    <lineage>
        <taxon>Eukaryota</taxon>
        <taxon>Viridiplantae</taxon>
        <taxon>Streptophyta</taxon>
        <taxon>Embryophyta</taxon>
        <taxon>Tracheophyta</taxon>
        <taxon>Spermatophyta</taxon>
        <taxon>Magnoliopsida</taxon>
        <taxon>eudicotyledons</taxon>
        <taxon>Gunneridae</taxon>
        <taxon>Pentapetalae</taxon>
        <taxon>rosids</taxon>
        <taxon>fabids</taxon>
        <taxon>Cucurbitales</taxon>
        <taxon>Cucurbitaceae</taxon>
        <taxon>Cucurbiteae</taxon>
        <taxon>Cucurbita</taxon>
    </lineage>
</organism>
<evidence type="ECO:0000256" key="9">
    <source>
        <dbReference type="ARBA" id="ARBA00033417"/>
    </source>
</evidence>
<evidence type="ECO:0000256" key="5">
    <source>
        <dbReference type="ARBA" id="ARBA00022801"/>
    </source>
</evidence>
<dbReference type="Proteomes" id="UP000504609">
    <property type="component" value="Unplaced"/>
</dbReference>
<dbReference type="GO" id="GO:0042973">
    <property type="term" value="F:glucan endo-1,3-beta-D-glucosidase activity"/>
    <property type="evidence" value="ECO:0007669"/>
    <property type="project" value="UniProtKB-EC"/>
</dbReference>
<dbReference type="RefSeq" id="XP_022955998.1">
    <property type="nucleotide sequence ID" value="XM_023100230.1"/>
</dbReference>
<keyword evidence="4 12" id="KW-0732">Signal</keyword>
<evidence type="ECO:0000256" key="11">
    <source>
        <dbReference type="RuleBase" id="RU004336"/>
    </source>
</evidence>
<protein>
    <recommendedName>
        <fullName evidence="3">glucan endo-1,3-beta-D-glucosidase</fullName>
        <ecNumber evidence="3">3.2.1.39</ecNumber>
    </recommendedName>
    <alternativeName>
        <fullName evidence="8">(1-&gt;3)-beta-glucan endohydrolase</fullName>
    </alternativeName>
    <alternativeName>
        <fullName evidence="9">Beta-1,3-endoglucanase</fullName>
    </alternativeName>
</protein>
<dbReference type="AlphaFoldDB" id="A0A6J1GVK0"/>
<dbReference type="GeneID" id="111457828"/>
<dbReference type="PANTHER" id="PTHR32227">
    <property type="entry name" value="GLUCAN ENDO-1,3-BETA-GLUCOSIDASE BG1-RELATED-RELATED"/>
    <property type="match status" value="1"/>
</dbReference>
<evidence type="ECO:0000256" key="10">
    <source>
        <dbReference type="RuleBase" id="RU004335"/>
    </source>
</evidence>
<dbReference type="PROSITE" id="PS00587">
    <property type="entry name" value="GLYCOSYL_HYDROL_F17"/>
    <property type="match status" value="1"/>
</dbReference>
<proteinExistence type="inferred from homology"/>
<dbReference type="GO" id="GO:0005975">
    <property type="term" value="P:carbohydrate metabolic process"/>
    <property type="evidence" value="ECO:0007669"/>
    <property type="project" value="InterPro"/>
</dbReference>
<evidence type="ECO:0000259" key="13">
    <source>
        <dbReference type="SMART" id="SM00768"/>
    </source>
</evidence>
<dbReference type="Gene3D" id="1.20.58.1040">
    <property type="match status" value="1"/>
</dbReference>
<name>A0A6J1GVK0_CUCMO</name>
<keyword evidence="6" id="KW-1015">Disulfide bond</keyword>
<evidence type="ECO:0000256" key="12">
    <source>
        <dbReference type="SAM" id="SignalP"/>
    </source>
</evidence>
<reference evidence="15 16" key="1">
    <citation type="submission" date="2025-04" db="UniProtKB">
        <authorList>
            <consortium name="RefSeq"/>
        </authorList>
    </citation>
    <scope>IDENTIFICATION</scope>
    <source>
        <tissue evidence="15 16">Young leaves</tissue>
    </source>
</reference>
<comment type="similarity">
    <text evidence="2 10">Belongs to the glycosyl hydrolase 17 family.</text>
</comment>